<protein>
    <recommendedName>
        <fullName evidence="4">Glycerophosphoryl diester phosphodiesterase membrane domain-containing protein</fullName>
    </recommendedName>
</protein>
<evidence type="ECO:0008006" key="4">
    <source>
        <dbReference type="Google" id="ProtNLM"/>
    </source>
</evidence>
<keyword evidence="1" id="KW-1133">Transmembrane helix</keyword>
<keyword evidence="1" id="KW-0812">Transmembrane</keyword>
<feature type="transmembrane region" description="Helical" evidence="1">
    <location>
        <begin position="156"/>
        <end position="178"/>
    </location>
</feature>
<dbReference type="RefSeq" id="WP_317081758.1">
    <property type="nucleotide sequence ID" value="NZ_CP136594.1"/>
</dbReference>
<dbReference type="EMBL" id="CP136594">
    <property type="protein sequence ID" value="WOE75129.1"/>
    <property type="molecule type" value="Genomic_DNA"/>
</dbReference>
<evidence type="ECO:0000313" key="3">
    <source>
        <dbReference type="Proteomes" id="UP001302429"/>
    </source>
</evidence>
<accession>A0AA97F694</accession>
<dbReference type="AlphaFoldDB" id="A0AA97F694"/>
<sequence length="288" mass="31059">MQRFDIGCAFSLTWEIGKESFLNCLGHVVMAGVGFIAIITVFSFVFFGGWSVLSVMGSQPAGLFNDATSVLGVILFVLVAFLPFIAAQMSIFRSTSTFESIEFPQAFLYGYGASIPVAVAVFAIYLLFALPLGVLFTLFGLAAYAGDLDSLSTAGGLMIGFVFVIFLLFLFPLALFVVSRLGLAGPIMAARGSYNPFSAMAESWRQTQGMTLILMLYNFIANLLVSAIYYAVSLLGTIMDVVGGGLFSLILTLPAYICYFIGTTLIPVGIFRTLNADRDSQELEETFG</sequence>
<feature type="transmembrane region" description="Helical" evidence="1">
    <location>
        <begin position="67"/>
        <end position="87"/>
    </location>
</feature>
<keyword evidence="3" id="KW-1185">Reference proteome</keyword>
<evidence type="ECO:0000256" key="1">
    <source>
        <dbReference type="SAM" id="Phobius"/>
    </source>
</evidence>
<feature type="transmembrane region" description="Helical" evidence="1">
    <location>
        <begin position="108"/>
        <end position="136"/>
    </location>
</feature>
<dbReference type="KEGG" id="acoa:RB602_15070"/>
<dbReference type="Proteomes" id="UP001302429">
    <property type="component" value="Chromosome"/>
</dbReference>
<organism evidence="2 3">
    <name type="scientific">Alterisphingorhabdus coralli</name>
    <dbReference type="NCBI Taxonomy" id="3071408"/>
    <lineage>
        <taxon>Bacteria</taxon>
        <taxon>Pseudomonadati</taxon>
        <taxon>Pseudomonadota</taxon>
        <taxon>Alphaproteobacteria</taxon>
        <taxon>Sphingomonadales</taxon>
        <taxon>Sphingomonadaceae</taxon>
        <taxon>Alterisphingorhabdus (ex Yan et al. 2024)</taxon>
    </lineage>
</organism>
<name>A0AA97F694_9SPHN</name>
<reference evidence="2 3" key="1">
    <citation type="submission" date="2023-10" db="EMBL/GenBank/DDBJ databases">
        <title>Complete genome sequence of a Sphingomonadaceae bacterium.</title>
        <authorList>
            <person name="Yan C."/>
        </authorList>
    </citation>
    <scope>NUCLEOTIDE SEQUENCE [LARGE SCALE GENOMIC DNA]</scope>
    <source>
        <strain evidence="2 3">SCSIO 66989</strain>
    </source>
</reference>
<gene>
    <name evidence="2" type="ORF">RB602_15070</name>
</gene>
<evidence type="ECO:0000313" key="2">
    <source>
        <dbReference type="EMBL" id="WOE75129.1"/>
    </source>
</evidence>
<keyword evidence="1" id="KW-0472">Membrane</keyword>
<proteinExistence type="predicted"/>
<feature type="transmembrane region" description="Helical" evidence="1">
    <location>
        <begin position="212"/>
        <end position="232"/>
    </location>
</feature>
<feature type="transmembrane region" description="Helical" evidence="1">
    <location>
        <begin position="21"/>
        <end position="47"/>
    </location>
</feature>
<feature type="transmembrane region" description="Helical" evidence="1">
    <location>
        <begin position="244"/>
        <end position="271"/>
    </location>
</feature>